<evidence type="ECO:0000259" key="11">
    <source>
        <dbReference type="Pfam" id="PF00703"/>
    </source>
</evidence>
<protein>
    <recommendedName>
        <fullName evidence="9">Beta-mannosidase B</fullName>
        <ecNumber evidence="3">3.2.1.25</ecNumber>
    </recommendedName>
    <alternativeName>
        <fullName evidence="10">Mannanase B</fullName>
    </alternativeName>
</protein>
<keyword evidence="7" id="KW-0624">Polysaccharide degradation</keyword>
<dbReference type="InterPro" id="IPR050887">
    <property type="entry name" value="Beta-mannosidase_GH2"/>
</dbReference>
<dbReference type="InterPro" id="IPR013783">
    <property type="entry name" value="Ig-like_fold"/>
</dbReference>
<feature type="non-terminal residue" evidence="14">
    <location>
        <position position="840"/>
    </location>
</feature>
<dbReference type="SUPFAM" id="SSF51445">
    <property type="entry name" value="(Trans)glycosidases"/>
    <property type="match status" value="1"/>
</dbReference>
<dbReference type="Pfam" id="PF17786">
    <property type="entry name" value="Mannosidase_ig"/>
    <property type="match status" value="1"/>
</dbReference>
<dbReference type="InterPro" id="IPR036156">
    <property type="entry name" value="Beta-gal/glucu_dom_sf"/>
</dbReference>
<dbReference type="SUPFAM" id="SSF49785">
    <property type="entry name" value="Galactose-binding domain-like"/>
    <property type="match status" value="1"/>
</dbReference>
<reference evidence="14 15" key="1">
    <citation type="journal article" date="2018" name="Front. Microbiol.">
        <title>Genome-Wide Analysis of Corynespora cassiicola Leaf Fall Disease Putative Effectors.</title>
        <authorList>
            <person name="Lopez D."/>
            <person name="Ribeiro S."/>
            <person name="Label P."/>
            <person name="Fumanal B."/>
            <person name="Venisse J.S."/>
            <person name="Kohler A."/>
            <person name="de Oliveira R.R."/>
            <person name="Labutti K."/>
            <person name="Lipzen A."/>
            <person name="Lail K."/>
            <person name="Bauer D."/>
            <person name="Ohm R.A."/>
            <person name="Barry K.W."/>
            <person name="Spatafora J."/>
            <person name="Grigoriev I.V."/>
            <person name="Martin F.M."/>
            <person name="Pujade-Renaud V."/>
        </authorList>
    </citation>
    <scope>NUCLEOTIDE SEQUENCE [LARGE SCALE GENOMIC DNA]</scope>
    <source>
        <strain evidence="14 15">Philippines</strain>
    </source>
</reference>
<feature type="non-terminal residue" evidence="14">
    <location>
        <position position="1"/>
    </location>
</feature>
<evidence type="ECO:0000256" key="3">
    <source>
        <dbReference type="ARBA" id="ARBA00012754"/>
    </source>
</evidence>
<keyword evidence="5" id="KW-0119">Carbohydrate metabolism</keyword>
<evidence type="ECO:0000256" key="8">
    <source>
        <dbReference type="ARBA" id="ARBA00038429"/>
    </source>
</evidence>
<comment type="pathway">
    <text evidence="2">Glycan metabolism; N-glycan degradation.</text>
</comment>
<organism evidence="14 15">
    <name type="scientific">Corynespora cassiicola Philippines</name>
    <dbReference type="NCBI Taxonomy" id="1448308"/>
    <lineage>
        <taxon>Eukaryota</taxon>
        <taxon>Fungi</taxon>
        <taxon>Dikarya</taxon>
        <taxon>Ascomycota</taxon>
        <taxon>Pezizomycotina</taxon>
        <taxon>Dothideomycetes</taxon>
        <taxon>Pleosporomycetidae</taxon>
        <taxon>Pleosporales</taxon>
        <taxon>Corynesporascaceae</taxon>
        <taxon>Corynespora</taxon>
    </lineage>
</organism>
<dbReference type="PANTHER" id="PTHR43730:SF1">
    <property type="entry name" value="BETA-MANNOSIDASE"/>
    <property type="match status" value="1"/>
</dbReference>
<dbReference type="FunFam" id="3.20.20.80:FF:000050">
    <property type="entry name" value="Beta-mannosidase B"/>
    <property type="match status" value="1"/>
</dbReference>
<keyword evidence="4 14" id="KW-0378">Hydrolase</keyword>
<evidence type="ECO:0000256" key="9">
    <source>
        <dbReference type="ARBA" id="ARBA00041069"/>
    </source>
</evidence>
<name>A0A2T2P1C8_CORCC</name>
<comment type="catalytic activity">
    <reaction evidence="1">
        <text>Hydrolysis of terminal, non-reducing beta-D-mannose residues in beta-D-mannosides.</text>
        <dbReference type="EC" id="3.2.1.25"/>
    </reaction>
</comment>
<dbReference type="Pfam" id="PF22666">
    <property type="entry name" value="Glyco_hydro_2_N2"/>
    <property type="match status" value="1"/>
</dbReference>
<dbReference type="AlphaFoldDB" id="A0A2T2P1C8"/>
<dbReference type="InterPro" id="IPR054593">
    <property type="entry name" value="Beta-mannosidase-like_N2"/>
</dbReference>
<accession>A0A2T2P1C8</accession>
<gene>
    <name evidence="14" type="ORF">BS50DRAFT_473816</name>
</gene>
<dbReference type="Gene3D" id="3.20.20.80">
    <property type="entry name" value="Glycosidases"/>
    <property type="match status" value="1"/>
</dbReference>
<dbReference type="Gene3D" id="2.60.120.260">
    <property type="entry name" value="Galactose-binding domain-like"/>
    <property type="match status" value="1"/>
</dbReference>
<evidence type="ECO:0000256" key="5">
    <source>
        <dbReference type="ARBA" id="ARBA00023277"/>
    </source>
</evidence>
<dbReference type="GO" id="GO:0000272">
    <property type="term" value="P:polysaccharide catabolic process"/>
    <property type="evidence" value="ECO:0007669"/>
    <property type="project" value="UniProtKB-KW"/>
</dbReference>
<dbReference type="InterPro" id="IPR008979">
    <property type="entry name" value="Galactose-bd-like_sf"/>
</dbReference>
<dbReference type="Pfam" id="PF00703">
    <property type="entry name" value="Glyco_hydro_2"/>
    <property type="match status" value="1"/>
</dbReference>
<proteinExistence type="inferred from homology"/>
<evidence type="ECO:0000259" key="12">
    <source>
        <dbReference type="Pfam" id="PF17786"/>
    </source>
</evidence>
<evidence type="ECO:0000256" key="6">
    <source>
        <dbReference type="ARBA" id="ARBA00023295"/>
    </source>
</evidence>
<dbReference type="Proteomes" id="UP000240883">
    <property type="component" value="Unassembled WGS sequence"/>
</dbReference>
<dbReference type="Gene3D" id="2.60.40.10">
    <property type="entry name" value="Immunoglobulins"/>
    <property type="match status" value="1"/>
</dbReference>
<evidence type="ECO:0000256" key="2">
    <source>
        <dbReference type="ARBA" id="ARBA00004740"/>
    </source>
</evidence>
<evidence type="ECO:0000256" key="7">
    <source>
        <dbReference type="ARBA" id="ARBA00023326"/>
    </source>
</evidence>
<dbReference type="OrthoDB" id="2866996at2759"/>
<dbReference type="InterPro" id="IPR017853">
    <property type="entry name" value="GH"/>
</dbReference>
<dbReference type="InterPro" id="IPR006102">
    <property type="entry name" value="Ig-like_GH2"/>
</dbReference>
<evidence type="ECO:0000313" key="15">
    <source>
        <dbReference type="Proteomes" id="UP000240883"/>
    </source>
</evidence>
<evidence type="ECO:0000256" key="10">
    <source>
        <dbReference type="ARBA" id="ARBA00041614"/>
    </source>
</evidence>
<keyword evidence="15" id="KW-1185">Reference proteome</keyword>
<dbReference type="EC" id="3.2.1.25" evidence="3"/>
<sequence length="840" mass="95600">KWAAVTSFPSVIHQELLARDLIPNYHIGQNERQIQWVGQCDWEYRAQFVTPKKLLSNTDLVFEGLDTFATITLNGNQILRSENMFVPARVNAKDYLRDPGEENEIVITFESAVKVGSQFEKIYGKRRAWMRDTKRYYERKAQYSWGWDWGPIVLTAGPWKPAYLDTYDTKIEDVYFRTLSLAPNHTNADIGIDVNISSANTNLQALVTLTDAKGKEAANISIPLNGTDAGSIEWRIKSPKLWWPNGQGQAHLYNASIKLVSSEGTILDTKSLKFGVRTTEVIQQPLNGEPGTTFMFRVNGRDIFAQGGNWIPADNLLPTITRKRYFDWIKLGAYSHLNMIRVWGGGIYETDDFFDACDAHGILVWQDFGFACGDYPTNSDFLSAVREEASSVVLQLRNRASLALFAGDNEDFMLTDLITKYDHSDTTGPFLDTNFPQREIFLKILPEECTRLAPTTQYWPSSPWGGSTANDPTVGDIHQWSVWHGPQLPYQSYPQLAGRFVSEFGMHGFPVERTVDYFTRGAPATELHPQSRTIDCHNKGEGAHTRIARYLAENFRFDMQSLSNFTYASQLMQSEAYGYALRGWKRLFGGPGKEKCAGAIIWQLNDVYPCTSWAYVDYFLRPKPAFYTIRRAFAPVSVGVMREPASRWIDEDHPLESYIPSFETFAHNTTASEKELELRIAAFDFSNGEWTELGDHRKRKVTLQAGQNTELGRLERQDAWGEESLVILEVELVDQDNGEVVARHVDWPEPYRYLNWPKGTSVSVAVSEAEKDGWENTVSIKSAQPFKGVWLEPVYDGTEKDDDTEPLWEDNMLDLMPGQELSVRVNGLRGRKVKARFMYD</sequence>
<comment type="similarity">
    <text evidence="8">Belongs to the glycosyl hydrolase 2 family. Beta-mannosidase B subfamily.</text>
</comment>
<keyword evidence="6" id="KW-0326">Glycosidase</keyword>
<evidence type="ECO:0000256" key="4">
    <source>
        <dbReference type="ARBA" id="ARBA00022801"/>
    </source>
</evidence>
<evidence type="ECO:0000256" key="1">
    <source>
        <dbReference type="ARBA" id="ARBA00000829"/>
    </source>
</evidence>
<feature type="domain" description="Mannosidase Ig/CBM-like" evidence="12">
    <location>
        <begin position="663"/>
        <end position="753"/>
    </location>
</feature>
<dbReference type="STRING" id="1448308.A0A2T2P1C8"/>
<feature type="domain" description="Beta-mannosidase-like galactose-binding" evidence="13">
    <location>
        <begin position="2"/>
        <end position="160"/>
    </location>
</feature>
<dbReference type="SUPFAM" id="SSF49303">
    <property type="entry name" value="beta-Galactosidase/glucuronidase domain"/>
    <property type="match status" value="2"/>
</dbReference>
<dbReference type="EMBL" id="KZ678131">
    <property type="protein sequence ID" value="PSN71484.1"/>
    <property type="molecule type" value="Genomic_DNA"/>
</dbReference>
<dbReference type="GO" id="GO:0006516">
    <property type="term" value="P:glycoprotein catabolic process"/>
    <property type="evidence" value="ECO:0007669"/>
    <property type="project" value="TreeGrafter"/>
</dbReference>
<dbReference type="PANTHER" id="PTHR43730">
    <property type="entry name" value="BETA-MANNOSIDASE"/>
    <property type="match status" value="1"/>
</dbReference>
<evidence type="ECO:0000313" key="14">
    <source>
        <dbReference type="EMBL" id="PSN71484.1"/>
    </source>
</evidence>
<dbReference type="InterPro" id="IPR041447">
    <property type="entry name" value="Mannosidase_ig"/>
</dbReference>
<feature type="domain" description="Glycoside hydrolase family 2 immunoglobulin-like beta-sandwich" evidence="11">
    <location>
        <begin position="169"/>
        <end position="277"/>
    </location>
</feature>
<dbReference type="GO" id="GO:0004567">
    <property type="term" value="F:beta-mannosidase activity"/>
    <property type="evidence" value="ECO:0007669"/>
    <property type="project" value="UniProtKB-EC"/>
</dbReference>
<evidence type="ECO:0000259" key="13">
    <source>
        <dbReference type="Pfam" id="PF22666"/>
    </source>
</evidence>